<organism evidence="2 3">
    <name type="scientific">Jiangella alkaliphila</name>
    <dbReference type="NCBI Taxonomy" id="419479"/>
    <lineage>
        <taxon>Bacteria</taxon>
        <taxon>Bacillati</taxon>
        <taxon>Actinomycetota</taxon>
        <taxon>Actinomycetes</taxon>
        <taxon>Jiangellales</taxon>
        <taxon>Jiangellaceae</taxon>
        <taxon>Jiangella</taxon>
    </lineage>
</organism>
<name>A0A1H2LIH0_9ACTN</name>
<keyword evidence="1" id="KW-1133">Transmembrane helix</keyword>
<dbReference type="Pfam" id="PF04657">
    <property type="entry name" value="DMT_YdcZ"/>
    <property type="match status" value="2"/>
</dbReference>
<keyword evidence="3" id="KW-1185">Reference proteome</keyword>
<gene>
    <name evidence="2" type="ORF">SAMN04488563_6193</name>
</gene>
<protein>
    <submittedName>
        <fullName evidence="2">Transporter family-2 protein</fullName>
    </submittedName>
</protein>
<evidence type="ECO:0000256" key="1">
    <source>
        <dbReference type="SAM" id="Phobius"/>
    </source>
</evidence>
<dbReference type="PANTHER" id="PTHR34821:SF2">
    <property type="entry name" value="INNER MEMBRANE PROTEIN YDCZ"/>
    <property type="match status" value="1"/>
</dbReference>
<dbReference type="InterPro" id="IPR006750">
    <property type="entry name" value="YdcZ"/>
</dbReference>
<evidence type="ECO:0000313" key="2">
    <source>
        <dbReference type="EMBL" id="SDU80604.1"/>
    </source>
</evidence>
<keyword evidence="1" id="KW-0472">Membrane</keyword>
<dbReference type="Proteomes" id="UP000182977">
    <property type="component" value="Chromosome I"/>
</dbReference>
<dbReference type="RefSeq" id="WP_046768860.1">
    <property type="nucleotide sequence ID" value="NZ_KQ061228.1"/>
</dbReference>
<keyword evidence="1" id="KW-0812">Transmembrane</keyword>
<dbReference type="GO" id="GO:0005886">
    <property type="term" value="C:plasma membrane"/>
    <property type="evidence" value="ECO:0007669"/>
    <property type="project" value="TreeGrafter"/>
</dbReference>
<proteinExistence type="predicted"/>
<dbReference type="EMBL" id="LT629791">
    <property type="protein sequence ID" value="SDU80604.1"/>
    <property type="molecule type" value="Genomic_DNA"/>
</dbReference>
<dbReference type="PANTHER" id="PTHR34821">
    <property type="entry name" value="INNER MEMBRANE PROTEIN YDCZ"/>
    <property type="match status" value="1"/>
</dbReference>
<dbReference type="STRING" id="419479.SAMN04488563_6193"/>
<dbReference type="AlphaFoldDB" id="A0A1H2LIH0"/>
<feature type="transmembrane region" description="Helical" evidence="1">
    <location>
        <begin position="36"/>
        <end position="58"/>
    </location>
</feature>
<accession>A0A1H2LIH0</accession>
<feature type="transmembrane region" description="Helical" evidence="1">
    <location>
        <begin position="159"/>
        <end position="179"/>
    </location>
</feature>
<sequence>MEVALVVLTVLVGALLTTQAAANVQLNGALGNPAAAAALQLALAGVLLVVVAAAAGELPALTSAGSVPAWQLLGGLGSALYIGAGIVLFPQLGALTSMGLFITGQLAGSVVLDGFGLLGLEQRTPSVPVALGALAVGYGIAAIVRTGRQAGACPDVRRLTMLYALGLVAGAGLPVQAAVNARLRTGLDAPFGAAVVSFGVALAAMVVVLAVVLAAGAPRPRPAGLRRMPWWGWAGGVVGAGYVTTTLVAVGEIGAAPTVALTVAGQQLASAVADHRGLLRLPRRPLTVTRLTGVTTLVAGAALIQLG</sequence>
<feature type="transmembrane region" description="Helical" evidence="1">
    <location>
        <begin position="127"/>
        <end position="147"/>
    </location>
</feature>
<feature type="transmembrane region" description="Helical" evidence="1">
    <location>
        <begin position="191"/>
        <end position="217"/>
    </location>
</feature>
<dbReference type="OrthoDB" id="9097160at2"/>
<reference evidence="3" key="1">
    <citation type="submission" date="2016-10" db="EMBL/GenBank/DDBJ databases">
        <authorList>
            <person name="Varghese N."/>
            <person name="Submissions S."/>
        </authorList>
    </citation>
    <scope>NUCLEOTIDE SEQUENCE [LARGE SCALE GENOMIC DNA]</scope>
    <source>
        <strain evidence="3">DSM 45079</strain>
    </source>
</reference>
<evidence type="ECO:0000313" key="3">
    <source>
        <dbReference type="Proteomes" id="UP000182977"/>
    </source>
</evidence>
<feature type="transmembrane region" description="Helical" evidence="1">
    <location>
        <begin position="79"/>
        <end position="107"/>
    </location>
</feature>